<dbReference type="PROSITE" id="PS51892">
    <property type="entry name" value="SUBTILASE"/>
    <property type="match status" value="1"/>
</dbReference>
<keyword evidence="5 7" id="KW-0720">Serine protease</keyword>
<sequence>MEFHELTERGMVQMQTKSPELTESVTVQGRTESPELTERDMVQRQTESPELTESITVQMQTESSELTERGMVEFLEIDRKELNMPYADTANPDPELTDMWHLNGVMKYPHNIEEAWALGYTGKGITVGVIDTLMQTNHIDLTNMDESSSYDYYNDDDDPNPPDSTMYHGTSVAGIIGATKGNNYCAVGVAYNATLIAIGLLGLSGGNILTDSQQAMALSHMYDTIDIYCNSYGPTGSYSSSSLGSFRQAAYKNNANYGRQGKGNIYVFAAGNGGSIATPNTKSHHTTIYTIGIQSVGYDYVVRYGEIGSSILASAYGGSVFDRSLTSTSTNSGCRDGLRGTSFAAPIAVGIIALALEANNDLTWRDVQHLIVRTSKPYGFKDHYDIENKWQRTGAGLRVHHKMGFGLMNAEAMVKMAIKWKTVPEQLTWQSKVSSPNMTLEERSKAKSKIDVSRDDCPIRHLEHVMATVSFNYSCCRGAVEVYLVSPSGTKVVLLPKRYNDASFTYTESGTFTWTYKVVHLWGENPLGKWKVLLKLNSMIASGRLNDYIQNDTVNDNVTGGSNDYIQNDSVNDNFTGELLIKMVIFRMILLTTTSQTVQYLKIIYP</sequence>
<dbReference type="PANTHER" id="PTHR42884:SF33">
    <property type="entry name" value="ENDOPROTEASE AEX-5"/>
    <property type="match status" value="1"/>
</dbReference>
<keyword evidence="4 7" id="KW-0378">Hydrolase</keyword>
<feature type="active site" description="Charge relay system" evidence="6 7">
    <location>
        <position position="168"/>
    </location>
</feature>
<dbReference type="InterPro" id="IPR000209">
    <property type="entry name" value="Peptidase_S8/S53_dom"/>
</dbReference>
<dbReference type="PROSITE" id="PS51829">
    <property type="entry name" value="P_HOMO_B"/>
    <property type="match status" value="1"/>
</dbReference>
<evidence type="ECO:0000256" key="6">
    <source>
        <dbReference type="PIRSR" id="PIRSR615500-1"/>
    </source>
</evidence>
<evidence type="ECO:0000259" key="9">
    <source>
        <dbReference type="PROSITE" id="PS51829"/>
    </source>
</evidence>
<name>A0A6J7ZU12_MYTCO</name>
<feature type="compositionally biased region" description="Polar residues" evidence="8">
    <location>
        <begin position="13"/>
        <end position="31"/>
    </location>
</feature>
<dbReference type="EMBL" id="CACVKT020000199">
    <property type="protein sequence ID" value="CAC5357117.1"/>
    <property type="molecule type" value="Genomic_DNA"/>
</dbReference>
<dbReference type="Gene3D" id="3.40.50.200">
    <property type="entry name" value="Peptidase S8/S53 domain"/>
    <property type="match status" value="1"/>
</dbReference>
<dbReference type="PROSITE" id="PS00138">
    <property type="entry name" value="SUBTILASE_SER"/>
    <property type="match status" value="1"/>
</dbReference>
<evidence type="ECO:0000256" key="7">
    <source>
        <dbReference type="PROSITE-ProRule" id="PRU01240"/>
    </source>
</evidence>
<dbReference type="GO" id="GO:0000139">
    <property type="term" value="C:Golgi membrane"/>
    <property type="evidence" value="ECO:0007669"/>
    <property type="project" value="TreeGrafter"/>
</dbReference>
<comment type="similarity">
    <text evidence="7">Belongs to the peptidase S8 family.</text>
</comment>
<dbReference type="InterPro" id="IPR034182">
    <property type="entry name" value="Kexin/furin"/>
</dbReference>
<dbReference type="GO" id="GO:0005802">
    <property type="term" value="C:trans-Golgi network"/>
    <property type="evidence" value="ECO:0007669"/>
    <property type="project" value="TreeGrafter"/>
</dbReference>
<keyword evidence="11" id="KW-1185">Reference proteome</keyword>
<dbReference type="InterPro" id="IPR022398">
    <property type="entry name" value="Peptidase_S8_His-AS"/>
</dbReference>
<dbReference type="InterPro" id="IPR002884">
    <property type="entry name" value="P_dom"/>
</dbReference>
<dbReference type="GO" id="GO:0016485">
    <property type="term" value="P:protein processing"/>
    <property type="evidence" value="ECO:0007669"/>
    <property type="project" value="TreeGrafter"/>
</dbReference>
<dbReference type="SUPFAM" id="SSF49785">
    <property type="entry name" value="Galactose-binding domain-like"/>
    <property type="match status" value="1"/>
</dbReference>
<dbReference type="EC" id="3.4.21.75" evidence="10"/>
<keyword evidence="3" id="KW-0732">Signal</keyword>
<dbReference type="InterPro" id="IPR023828">
    <property type="entry name" value="Peptidase_S8_Ser-AS"/>
</dbReference>
<dbReference type="Pfam" id="PF00082">
    <property type="entry name" value="Peptidase_S8"/>
    <property type="match status" value="1"/>
</dbReference>
<organism evidence="10 11">
    <name type="scientific">Mytilus coruscus</name>
    <name type="common">Sea mussel</name>
    <dbReference type="NCBI Taxonomy" id="42192"/>
    <lineage>
        <taxon>Eukaryota</taxon>
        <taxon>Metazoa</taxon>
        <taxon>Spiralia</taxon>
        <taxon>Lophotrochozoa</taxon>
        <taxon>Mollusca</taxon>
        <taxon>Bivalvia</taxon>
        <taxon>Autobranchia</taxon>
        <taxon>Pteriomorphia</taxon>
        <taxon>Mytilida</taxon>
        <taxon>Mytiloidea</taxon>
        <taxon>Mytilidae</taxon>
        <taxon>Mytilinae</taxon>
        <taxon>Mytilus</taxon>
    </lineage>
</organism>
<dbReference type="GO" id="GO:0004252">
    <property type="term" value="F:serine-type endopeptidase activity"/>
    <property type="evidence" value="ECO:0007669"/>
    <property type="project" value="UniProtKB-UniRule"/>
</dbReference>
<dbReference type="AlphaFoldDB" id="A0A6J7ZU12"/>
<proteinExistence type="inferred from homology"/>
<feature type="active site" description="Charge relay system" evidence="6 7">
    <location>
        <position position="342"/>
    </location>
</feature>
<dbReference type="InterPro" id="IPR015500">
    <property type="entry name" value="Peptidase_S8_subtilisin-rel"/>
</dbReference>
<feature type="domain" description="P/Homo B" evidence="9">
    <location>
        <begin position="422"/>
        <end position="564"/>
    </location>
</feature>
<keyword evidence="1 7" id="KW-0645">Protease</keyword>
<reference evidence="10 11" key="1">
    <citation type="submission" date="2020-06" db="EMBL/GenBank/DDBJ databases">
        <authorList>
            <person name="Li R."/>
            <person name="Bekaert M."/>
        </authorList>
    </citation>
    <scope>NUCLEOTIDE SEQUENCE [LARGE SCALE GENOMIC DNA]</scope>
    <source>
        <strain evidence="11">wild</strain>
    </source>
</reference>
<feature type="compositionally biased region" description="Basic and acidic residues" evidence="8">
    <location>
        <begin position="32"/>
        <end position="42"/>
    </location>
</feature>
<dbReference type="InterPro" id="IPR008979">
    <property type="entry name" value="Galactose-bd-like_sf"/>
</dbReference>
<feature type="active site" description="Charge relay system" evidence="6 7">
    <location>
        <position position="131"/>
    </location>
</feature>
<dbReference type="PROSITE" id="PS00137">
    <property type="entry name" value="SUBTILASE_HIS"/>
    <property type="match status" value="1"/>
</dbReference>
<dbReference type="Gene3D" id="2.60.120.260">
    <property type="entry name" value="Galactose-binding domain-like"/>
    <property type="match status" value="1"/>
</dbReference>
<accession>A0A6J7ZU12</accession>
<dbReference type="CDD" id="cd04059">
    <property type="entry name" value="Peptidases_S8_Protein_convertases_Kexins_Furin-like"/>
    <property type="match status" value="1"/>
</dbReference>
<evidence type="ECO:0000256" key="5">
    <source>
        <dbReference type="ARBA" id="ARBA00022825"/>
    </source>
</evidence>
<dbReference type="Proteomes" id="UP000507470">
    <property type="component" value="Unassembled WGS sequence"/>
</dbReference>
<evidence type="ECO:0000256" key="8">
    <source>
        <dbReference type="SAM" id="MobiDB-lite"/>
    </source>
</evidence>
<feature type="region of interest" description="Disordered" evidence="8">
    <location>
        <begin position="1"/>
        <end position="50"/>
    </location>
</feature>
<evidence type="ECO:0000256" key="4">
    <source>
        <dbReference type="ARBA" id="ARBA00022801"/>
    </source>
</evidence>
<evidence type="ECO:0000256" key="2">
    <source>
        <dbReference type="ARBA" id="ARBA00022685"/>
    </source>
</evidence>
<dbReference type="PRINTS" id="PR00723">
    <property type="entry name" value="SUBTILISIN"/>
</dbReference>
<evidence type="ECO:0000313" key="11">
    <source>
        <dbReference type="Proteomes" id="UP000507470"/>
    </source>
</evidence>
<evidence type="ECO:0000256" key="1">
    <source>
        <dbReference type="ARBA" id="ARBA00022670"/>
    </source>
</evidence>
<protein>
    <submittedName>
        <fullName evidence="10">FURIN</fullName>
        <ecNumber evidence="10">3.4.21.75</ecNumber>
    </submittedName>
</protein>
<dbReference type="OrthoDB" id="300641at2759"/>
<dbReference type="InterPro" id="IPR036852">
    <property type="entry name" value="Peptidase_S8/S53_dom_sf"/>
</dbReference>
<keyword evidence="2" id="KW-0165">Cleavage on pair of basic residues</keyword>
<evidence type="ECO:0000256" key="3">
    <source>
        <dbReference type="ARBA" id="ARBA00022729"/>
    </source>
</evidence>
<dbReference type="PANTHER" id="PTHR42884">
    <property type="entry name" value="PROPROTEIN CONVERTASE SUBTILISIN/KEXIN-RELATED"/>
    <property type="match status" value="1"/>
</dbReference>
<dbReference type="SUPFAM" id="SSF52743">
    <property type="entry name" value="Subtilisin-like"/>
    <property type="match status" value="1"/>
</dbReference>
<gene>
    <name evidence="10" type="ORF">MCOR_936</name>
</gene>
<evidence type="ECO:0000313" key="10">
    <source>
        <dbReference type="EMBL" id="CAC5357117.1"/>
    </source>
</evidence>
<dbReference type="Pfam" id="PF01483">
    <property type="entry name" value="P_proprotein"/>
    <property type="match status" value="1"/>
</dbReference>